<protein>
    <submittedName>
        <fullName evidence="2">CoA transferase</fullName>
    </submittedName>
</protein>
<sequence length="405" mass="45019">MKILDGIRVLELGVFGQAPLAASMLGDLGADVIKIEHPVTGDLVRATAKQWGSQRQIEVDGKPFHLDIDMMNRSKRGITLDVGKPKGQEIAFRLLKTCDVFISNLRRASVEDRWGFTYERMKQVNPRIIRLLTNGVGRDGPEAGLPAFDPVGMARSGFMLAASPPGTEPRYPIGAFADMQAAEINVIAVLAALLARERHGFGQDIATSQFGSMLWFQQLNVYTTLVTGKQYVKLPRYETNTPINLEYRCGDGKWIFIGGAQPQYWEPFCGAVGRPDLISDPRFLTPSLRADNARDLILLLEALFLTKARDHWIDALSRADVVHAPINEMQEAVLDEQARINGYIVDVDHPVLGQIKGNGFPIQFSETPFELKRVAPQKGQHTDEVLREIGYSEDEIKALRVDGII</sequence>
<dbReference type="Pfam" id="PF02515">
    <property type="entry name" value="CoA_transf_3"/>
    <property type="match status" value="1"/>
</dbReference>
<dbReference type="GO" id="GO:0016740">
    <property type="term" value="F:transferase activity"/>
    <property type="evidence" value="ECO:0007669"/>
    <property type="project" value="UniProtKB-KW"/>
</dbReference>
<dbReference type="RefSeq" id="WP_254739044.1">
    <property type="nucleotide sequence ID" value="NZ_JANCLU010000003.1"/>
</dbReference>
<proteinExistence type="predicted"/>
<reference evidence="2 3" key="1">
    <citation type="submission" date="2022-07" db="EMBL/GenBank/DDBJ databases">
        <authorList>
            <person name="Li W.-J."/>
            <person name="Deng Q.-Q."/>
        </authorList>
    </citation>
    <scope>NUCLEOTIDE SEQUENCE [LARGE SCALE GENOMIC DNA]</scope>
    <source>
        <strain evidence="2 3">SYSU M60028</strain>
    </source>
</reference>
<dbReference type="Proteomes" id="UP001205890">
    <property type="component" value="Unassembled WGS sequence"/>
</dbReference>
<dbReference type="EMBL" id="JANCLU010000003">
    <property type="protein sequence ID" value="MCP8937757.1"/>
    <property type="molecule type" value="Genomic_DNA"/>
</dbReference>
<name>A0ABT1L8C5_9HYPH</name>
<dbReference type="InterPro" id="IPR050483">
    <property type="entry name" value="CoA-transferase_III_domain"/>
</dbReference>
<evidence type="ECO:0000256" key="1">
    <source>
        <dbReference type="ARBA" id="ARBA00022679"/>
    </source>
</evidence>
<dbReference type="PANTHER" id="PTHR48207:SF3">
    <property type="entry name" value="SUCCINATE--HYDROXYMETHYLGLUTARATE COA-TRANSFERASE"/>
    <property type="match status" value="1"/>
</dbReference>
<dbReference type="InterPro" id="IPR003673">
    <property type="entry name" value="CoA-Trfase_fam_III"/>
</dbReference>
<keyword evidence="3" id="KW-1185">Reference proteome</keyword>
<dbReference type="Gene3D" id="3.40.50.10540">
    <property type="entry name" value="Crotonobetainyl-coa:carnitine coa-transferase, domain 1"/>
    <property type="match status" value="1"/>
</dbReference>
<dbReference type="SUPFAM" id="SSF89796">
    <property type="entry name" value="CoA-transferase family III (CaiB/BaiF)"/>
    <property type="match status" value="1"/>
</dbReference>
<dbReference type="InterPro" id="IPR023606">
    <property type="entry name" value="CoA-Trfase_III_dom_1_sf"/>
</dbReference>
<dbReference type="Gene3D" id="3.30.1540.10">
    <property type="entry name" value="formyl-coa transferase, domain 3"/>
    <property type="match status" value="1"/>
</dbReference>
<evidence type="ECO:0000313" key="2">
    <source>
        <dbReference type="EMBL" id="MCP8937757.1"/>
    </source>
</evidence>
<evidence type="ECO:0000313" key="3">
    <source>
        <dbReference type="Proteomes" id="UP001205890"/>
    </source>
</evidence>
<gene>
    <name evidence="2" type="ORF">NK718_04460</name>
</gene>
<keyword evidence="1 2" id="KW-0808">Transferase</keyword>
<accession>A0ABT1L8C5</accession>
<dbReference type="InterPro" id="IPR044855">
    <property type="entry name" value="CoA-Trfase_III_dom3_sf"/>
</dbReference>
<dbReference type="PANTHER" id="PTHR48207">
    <property type="entry name" value="SUCCINATE--HYDROXYMETHYLGLUTARATE COA-TRANSFERASE"/>
    <property type="match status" value="1"/>
</dbReference>
<comment type="caution">
    <text evidence="2">The sequence shown here is derived from an EMBL/GenBank/DDBJ whole genome shotgun (WGS) entry which is preliminary data.</text>
</comment>
<organism evidence="2 3">
    <name type="scientific">Alsobacter ponti</name>
    <dbReference type="NCBI Taxonomy" id="2962936"/>
    <lineage>
        <taxon>Bacteria</taxon>
        <taxon>Pseudomonadati</taxon>
        <taxon>Pseudomonadota</taxon>
        <taxon>Alphaproteobacteria</taxon>
        <taxon>Hyphomicrobiales</taxon>
        <taxon>Alsobacteraceae</taxon>
        <taxon>Alsobacter</taxon>
    </lineage>
</organism>